<dbReference type="Proteomes" id="UP000582837">
    <property type="component" value="Unassembled WGS sequence"/>
</dbReference>
<accession>A0A841GNH9</accession>
<name>A0A841GNH9_9BACT</name>
<dbReference type="AlphaFoldDB" id="A0A841GNH9"/>
<gene>
    <name evidence="2" type="ORF">HNQ61_000483</name>
</gene>
<dbReference type="InterPro" id="IPR046744">
    <property type="entry name" value="DUF6794"/>
</dbReference>
<dbReference type="Pfam" id="PF20594">
    <property type="entry name" value="DUF6794"/>
    <property type="match status" value="1"/>
</dbReference>
<protein>
    <recommendedName>
        <fullName evidence="1">DUF6794 domain-containing protein</fullName>
    </recommendedName>
</protein>
<dbReference type="RefSeq" id="WP_170031326.1">
    <property type="nucleotide sequence ID" value="NZ_JABDTL010000001.1"/>
</dbReference>
<evidence type="ECO:0000259" key="1">
    <source>
        <dbReference type="Pfam" id="PF20594"/>
    </source>
</evidence>
<reference evidence="2 3" key="1">
    <citation type="submission" date="2020-08" db="EMBL/GenBank/DDBJ databases">
        <title>Genomic Encyclopedia of Type Strains, Phase IV (KMG-IV): sequencing the most valuable type-strain genomes for metagenomic binning, comparative biology and taxonomic classification.</title>
        <authorList>
            <person name="Goeker M."/>
        </authorList>
    </citation>
    <scope>NUCLEOTIDE SEQUENCE [LARGE SCALE GENOMIC DNA]</scope>
    <source>
        <strain evidence="2 3">DSM 29007</strain>
    </source>
</reference>
<feature type="domain" description="DUF6794" evidence="1">
    <location>
        <begin position="24"/>
        <end position="104"/>
    </location>
</feature>
<organism evidence="2 3">
    <name type="scientific">Longimicrobium terrae</name>
    <dbReference type="NCBI Taxonomy" id="1639882"/>
    <lineage>
        <taxon>Bacteria</taxon>
        <taxon>Pseudomonadati</taxon>
        <taxon>Gemmatimonadota</taxon>
        <taxon>Longimicrobiia</taxon>
        <taxon>Longimicrobiales</taxon>
        <taxon>Longimicrobiaceae</taxon>
        <taxon>Longimicrobium</taxon>
    </lineage>
</organism>
<comment type="caution">
    <text evidence="2">The sequence shown here is derived from an EMBL/GenBank/DDBJ whole genome shotgun (WGS) entry which is preliminary data.</text>
</comment>
<evidence type="ECO:0000313" key="3">
    <source>
        <dbReference type="Proteomes" id="UP000582837"/>
    </source>
</evidence>
<sequence length="139" mass="14876">MNRWLLGAALALAACSGREADRRVPAAVAPAFALLDSTLTAADRQTLRRTLPDSAILYHHTLGMGLRNEAGLWRGGPVADSLRARGVRHPDNMSHVILQAYGFHLRGQPVPLDSLIRALPPPPAPSSFIELNDSAGTGR</sequence>
<keyword evidence="3" id="KW-1185">Reference proteome</keyword>
<dbReference type="PROSITE" id="PS51257">
    <property type="entry name" value="PROKAR_LIPOPROTEIN"/>
    <property type="match status" value="1"/>
</dbReference>
<evidence type="ECO:0000313" key="2">
    <source>
        <dbReference type="EMBL" id="MBB6068872.1"/>
    </source>
</evidence>
<dbReference type="EMBL" id="JACHIA010000001">
    <property type="protein sequence ID" value="MBB6068872.1"/>
    <property type="molecule type" value="Genomic_DNA"/>
</dbReference>
<proteinExistence type="predicted"/>